<dbReference type="NCBIfam" id="TIGR03875">
    <property type="entry name" value="RNA_lig_partner"/>
    <property type="match status" value="1"/>
</dbReference>
<dbReference type="AlphaFoldDB" id="A0AAW4PC21"/>
<keyword evidence="4 5" id="KW-0378">Hydrolase</keyword>
<comment type="function">
    <text evidence="5">RNA-free RNase P that catalyzes the removal of the 5'-leader sequence from pre-tRNA to produce the mature 5'-terminus.</text>
</comment>
<organism evidence="6 7">
    <name type="scientific">Haloarcula nitratireducens</name>
    <dbReference type="NCBI Taxonomy" id="2487749"/>
    <lineage>
        <taxon>Archaea</taxon>
        <taxon>Methanobacteriati</taxon>
        <taxon>Methanobacteriota</taxon>
        <taxon>Stenosarchaea group</taxon>
        <taxon>Halobacteria</taxon>
        <taxon>Halobacteriales</taxon>
        <taxon>Haloarculaceae</taxon>
        <taxon>Haloarcula</taxon>
    </lineage>
</organism>
<dbReference type="GO" id="GO:0016874">
    <property type="term" value="F:ligase activity"/>
    <property type="evidence" value="ECO:0007669"/>
    <property type="project" value="UniProtKB-KW"/>
</dbReference>
<evidence type="ECO:0000256" key="3">
    <source>
        <dbReference type="ARBA" id="ARBA00022759"/>
    </source>
</evidence>
<sequence>MADRPLKQRFVLDTSLFLTTEIRGPDQDVEAACRDLLELIAAAKQIHNISCYMPPSIKRELTRMLESRGVDDEVLMKLETWVITKAPAHHEVMVPADHVYAFIDEMSDRVDRGLRVSEKAVRKAEESRAETVEEHDHMTEVDKVISELRDEYRDTLRQGVLDSREDFDLLILAKELDAGVVTEDQGIINWAEDFGLRYLEGRNFPVLLREYLAADDPDRWRDER</sequence>
<dbReference type="GO" id="GO:0004526">
    <property type="term" value="F:ribonuclease P activity"/>
    <property type="evidence" value="ECO:0007669"/>
    <property type="project" value="UniProtKB-UniRule"/>
</dbReference>
<dbReference type="NCBIfam" id="NF003341">
    <property type="entry name" value="PRK04358.1-2"/>
    <property type="match status" value="1"/>
</dbReference>
<keyword evidence="3 5" id="KW-0255">Endonuclease</keyword>
<dbReference type="HAMAP" id="MF_01078">
    <property type="entry name" value="RNA_free_RNase_P"/>
    <property type="match status" value="1"/>
</dbReference>
<keyword evidence="2 5" id="KW-0540">Nuclease</keyword>
<dbReference type="EMBL" id="RKLT01000003">
    <property type="protein sequence ID" value="MBX0295456.1"/>
    <property type="molecule type" value="Genomic_DNA"/>
</dbReference>
<comment type="catalytic activity">
    <reaction evidence="5">
        <text>Endonucleolytic cleavage of RNA, removing 5'-extranucleotides from tRNA precursor.</text>
        <dbReference type="EC" id="3.1.26.5"/>
    </reaction>
</comment>
<comment type="caution">
    <text evidence="6">The sequence shown here is derived from an EMBL/GenBank/DDBJ whole genome shotgun (WGS) entry which is preliminary data.</text>
</comment>
<dbReference type="GO" id="GO:0001682">
    <property type="term" value="P:tRNA 5'-leader removal"/>
    <property type="evidence" value="ECO:0007669"/>
    <property type="project" value="UniProtKB-UniRule"/>
</dbReference>
<evidence type="ECO:0000256" key="2">
    <source>
        <dbReference type="ARBA" id="ARBA00022722"/>
    </source>
</evidence>
<keyword evidence="1 5" id="KW-0819">tRNA processing</keyword>
<evidence type="ECO:0000313" key="7">
    <source>
        <dbReference type="Proteomes" id="UP001430455"/>
    </source>
</evidence>
<evidence type="ECO:0000256" key="1">
    <source>
        <dbReference type="ARBA" id="ARBA00022694"/>
    </source>
</evidence>
<name>A0AAW4PC21_9EURY</name>
<proteinExistence type="inferred from homology"/>
<keyword evidence="6" id="KW-0436">Ligase</keyword>
<dbReference type="InterPro" id="IPR014856">
    <property type="entry name" value="RNA_free_RNase_P"/>
</dbReference>
<dbReference type="Pfam" id="PF08745">
    <property type="entry name" value="PIN_5"/>
    <property type="match status" value="1"/>
</dbReference>
<evidence type="ECO:0000256" key="5">
    <source>
        <dbReference type="HAMAP-Rule" id="MF_01078"/>
    </source>
</evidence>
<gene>
    <name evidence="6" type="ORF">EGH23_11260</name>
</gene>
<dbReference type="RefSeq" id="WP_220580093.1">
    <property type="nucleotide sequence ID" value="NZ_RKLT01000003.1"/>
</dbReference>
<dbReference type="EC" id="3.1.26.5" evidence="5"/>
<dbReference type="Proteomes" id="UP001430455">
    <property type="component" value="Unassembled WGS sequence"/>
</dbReference>
<dbReference type="PANTHER" id="PTHR41173:SF1">
    <property type="entry name" value="RNA-FREE RIBONUCLEASE P"/>
    <property type="match status" value="1"/>
</dbReference>
<dbReference type="CDD" id="cd18691">
    <property type="entry name" value="PIN_VapC-like"/>
    <property type="match status" value="1"/>
</dbReference>
<dbReference type="PANTHER" id="PTHR41173">
    <property type="entry name" value="UPF0278 PROTEIN TK1425"/>
    <property type="match status" value="1"/>
</dbReference>
<reference evidence="6 7" key="1">
    <citation type="submission" date="2021-06" db="EMBL/GenBank/DDBJ databases">
        <title>Halomicroarcula sp. a new haloarchaeum isolated from saline soil.</title>
        <authorList>
            <person name="Duran-Viseras A."/>
            <person name="Sanchez-Porro C."/>
            <person name="Ventosa A."/>
        </authorList>
    </citation>
    <scope>NUCLEOTIDE SEQUENCE [LARGE SCALE GENOMIC DNA]</scope>
    <source>
        <strain evidence="6 7">F27</strain>
    </source>
</reference>
<comment type="similarity">
    <text evidence="5">Belongs to the HARP family.</text>
</comment>
<evidence type="ECO:0000313" key="6">
    <source>
        <dbReference type="EMBL" id="MBX0295456.1"/>
    </source>
</evidence>
<accession>A0AAW4PC21</accession>
<keyword evidence="7" id="KW-1185">Reference proteome</keyword>
<protein>
    <recommendedName>
        <fullName evidence="5">RNA-free ribonuclease P</fullName>
        <shortName evidence="5">RNA-free RNase P</shortName>
        <ecNumber evidence="5">3.1.26.5</ecNumber>
    </recommendedName>
    <alternativeName>
        <fullName evidence="5">Protein-only RNase P</fullName>
    </alternativeName>
</protein>
<evidence type="ECO:0000256" key="4">
    <source>
        <dbReference type="ARBA" id="ARBA00022801"/>
    </source>
</evidence>